<feature type="region of interest" description="Disordered" evidence="1">
    <location>
        <begin position="1185"/>
        <end position="1222"/>
    </location>
</feature>
<name>E9AG40_LEIIN</name>
<feature type="compositionally biased region" description="Basic residues" evidence="1">
    <location>
        <begin position="1584"/>
        <end position="1594"/>
    </location>
</feature>
<feature type="compositionally biased region" description="Polar residues" evidence="1">
    <location>
        <begin position="1818"/>
        <end position="1829"/>
    </location>
</feature>
<evidence type="ECO:0000256" key="1">
    <source>
        <dbReference type="SAM" id="MobiDB-lite"/>
    </source>
</evidence>
<feature type="region of interest" description="Disordered" evidence="1">
    <location>
        <begin position="1372"/>
        <end position="1396"/>
    </location>
</feature>
<feature type="compositionally biased region" description="Acidic residues" evidence="1">
    <location>
        <begin position="895"/>
        <end position="910"/>
    </location>
</feature>
<sequence>MLSVALLSFACPYVPRIHKHSLTRLARAGETAEVLLFFLLPAVWLQPLPPGRPAPQNTERARKTTKASTGRARGVLVRATFYTRGDTHAQAAQQLAGKMENHASASMYIPSSKVLARLQRHATTMEKWKAGNVSANGGSGLTAASVALPPASSSSPFGAYPKTATMDTLAALSASSTKMDGAAVLVKRSATVPKPSGAAGSSPSAHCTPSSCMGNPTSHDFQKSVSPLSESTTRGAAAVAHTAASDAAMPPSLAPSTTPPSTFKSPAASPVFSPQMPGSKANSSRAALGVSIAIETCGAASQTLSAPAATPSSPALSPSAPLPPASAWLLPRDDVTYILSSLTWNVDLLRLLLPHAPCPLHLPGAEPLAEVPSPTAEELATSTALAAAPASPSSDMNEEEANAEAGQEGLTVKCAAQSSVDSAATVGGASSAGKLQSLKADKRGDASSVSSKMHTSGAYAQEAYHTRDSPAAVTDIAPNPRSLSPPPESSSSSLTTSVAVSGTSGAVSTVPLTWSQYLFRGSGGGVRAVVGSQRNGATLVLGDDTARERQQPQQLTSLVRGQAPPPAFVHGVGRGLPHSHSDGALVRKPKTSAGTPAAAPNSAYVSSSIFHAQYLPSLEEFQRKLEEHKHQQQLLLRQQQQLLLRQQQQQPPALSATRLQQHLQQQQQQQSQPHHYPCRRAATNKTFFYSPAPSVLSFATTAATTTVNENATDEDCEEEQQRCQLSCSGATVTSPRSPPLPLAAHRSHAAAVSGMWSSSLPPSPPASSSASQARRGLQQPQRLLGCSGLRLRPCTSSTFSLDNLDSGGGSDNEEARGGIGATAVTPWMLYPTPHSSRPSPSQPQQPSMMMLRAADQLRGPIVSSSAQRRSPLLLHTGGGRTSHDSRGSSPATARDDDDDDSDEENEEDVEWALSRRGASGSGGVRPSSSFPASPTVSISSMSFSRVWSSTLSGRATPRTTLATGVGSSVANHNPHFNGSSFGGVGYASPYSATKGGKNARRRRKATCTRRRRIMRVYVPSITEGPKAASLYTAPTAEAQELLLQLQHRAAMSLLSGSTARPIAEHSATATAVSSALPATTASATSPAIQPRGVAASPRPSTFAEAARAKSGNGGGTAAGVLTPGQAQRQQRGFTGPNVLSPMAPRNPGEAEQTPQLLTLPQSLRSRETATDLLNSSWSGVAAAPPSAAAAAPTPRSFTSAGSSSDGGPGDFGDEVGGPSRADASMITTADTSAEAHHRQLSAPASAAGSVTPVELPQWVRERPLSALYYQPWGLELLARYEASRHEQQLARARTLRRVGPGVGSSAAAAGAAVSEVSVSGNKSSPAASMHSSSATSPYTMLSPAAATAAQHMPVLSRPSLGTSRGGCTNTAAAAAAAGEAPPTSSPSAPRVSWAAALRQPQRASLTSGSSGGVASTAASAAASTITATTTMNNSSTATTATAAVGLMQRQRPLQLPAVVPEWPPELSAAEEMDAWEEVYYFGGVTTAPSSSQQERQQQQRQTRRSATKSRDRGASGTKKGHAEGRHGTWTTDLGGRVGGSSGQVKGLGSNTLVTCSAAASAAVLKRQQWWLNEEIQPPTLYLSRQRRSSRRRSRVAYPSDTFRSSTARRAGATSAAAELFGRHRDAHPTPTADATADATAAAPTGVQALGEAVPVSHAEANPPASSSLTFASSVSRSDVILYSDGYPRKKAAQLFYPAPSLHGVGAPLPSPFTKLGHRTIGQGTGTSGHAAALLPVSAAVGTDVMQRGGDIADAQQKQQHVGWGNRAAEDEQVEMGTSATQLEGSAVEQVVDNSGCDSGEEADAAGSGLGGHPPAWSSADNPHRSSNGRMSGAADSTSTTLAATCASTPAAAPPVDVTAPRPRADVDVIFFLQKFMRAVLIVFIAQVRLQQLQQHRERELQASPLHGATCPAGAHLLDQQAQVQRMKAKDRDGSRSSGGDPAAAAEASDGGGLSKLERSALGFVRHYLADYRHMITAYVMRDDREVARRSAQAILSPPQSAASALSMMPPSAVAAPGATSRGASSAPDPLFQQDVLARWLHATRVKTVYEEAVRVATSGFPGDADANPPATPVDDVESLRTAQVYISGKDAAWQPLLMELLQVSRVVQCYSDGPVVAATGSAPSASATSPQRLLLASLEKFLAQPTLPLLRHAGSGASATAQAVTTTPASSAASSTGTATAASGSLASDLRTTTTPSLTPAQEAAAALMVEESDAFRAYLLSGYLREDTAADGSSATASATFAAKTTTTVLRHSQSAPTLSARVMQQRQHPSVSSAAVMPPSTVVHAMSSHPQLQQPQSPSLLFNTGSLLQPLTWYPYAYMPGTANPYAESADSNSTRITPAKAATASSMTLYVTMLPLSGRLLWRWVVPAEDTDNFNLSVFFQSSLFSFMQGGPLPMPSAAPEWHAAAAAVGHGAAAYAPTPMAMLMAPSPSPHPSLTWPPALATRIDAQLRNDAFRIAWGGVSSPCICGTAAASVRKDHRFGSDLWGEMPEVTLVHCSAGMHRSCGILVAFLLWLLYQCRQVLRTEQTLGLGPLSCTSAPAPPLRVGAEAAHDAAVKALLLDDVDALAPAAASAADGGDEEQPEQRTKNTAADADAPWLTSRLLHRTIRHVQQQRSIAVPIRTVQCLLQSFANELRLN</sequence>
<feature type="compositionally biased region" description="Low complexity" evidence="1">
    <location>
        <begin position="833"/>
        <end position="847"/>
    </location>
</feature>
<reference key="3">
    <citation type="submission" date="2011-02" db="EMBL/GenBank/DDBJ databases">
        <title>Chromosome and gene copy number variation allow genomic structural differences between species and strains of Leishmania.</title>
        <authorList>
            <person name="Hilley J.D."/>
            <person name="Rogers M."/>
            <person name="Wilkes J."/>
            <person name="Dickens N.J."/>
            <person name="Bates P."/>
            <person name="Depledge D.P."/>
            <person name="Harris D."/>
            <person name="Her Y."/>
            <person name="Herzyk P."/>
            <person name="Imamura H."/>
            <person name="Otto T.D."/>
            <person name="Saad W."/>
            <person name="Seeger K."/>
            <person name="Berriman M."/>
            <person name="Smith D.F."/>
            <person name="Hertz-Fowler C."/>
            <person name="Mottram J.C."/>
        </authorList>
    </citation>
    <scope>NUCLEOTIDE SEQUENCE</scope>
    <source>
        <strain>JPCM5</strain>
    </source>
</reference>
<dbReference type="Proteomes" id="UP000008153">
    <property type="component" value="Chromosome 3"/>
</dbReference>
<evidence type="ECO:0000313" key="3">
    <source>
        <dbReference type="Proteomes" id="UP000008153"/>
    </source>
</evidence>
<feature type="compositionally biased region" description="Low complexity" evidence="1">
    <location>
        <begin position="1489"/>
        <end position="1500"/>
    </location>
</feature>
<dbReference type="RefSeq" id="XP_003392192.1">
    <property type="nucleotide sequence ID" value="XM_003392144.1"/>
</dbReference>
<feature type="compositionally biased region" description="Polar residues" evidence="1">
    <location>
        <begin position="207"/>
        <end position="234"/>
    </location>
</feature>
<feature type="compositionally biased region" description="Low complexity" evidence="1">
    <location>
        <begin position="660"/>
        <end position="672"/>
    </location>
</feature>
<organism evidence="2 3">
    <name type="scientific">Leishmania infantum</name>
    <dbReference type="NCBI Taxonomy" id="5671"/>
    <lineage>
        <taxon>Eukaryota</taxon>
        <taxon>Discoba</taxon>
        <taxon>Euglenozoa</taxon>
        <taxon>Kinetoplastea</taxon>
        <taxon>Metakinetoplastina</taxon>
        <taxon>Trypanosomatida</taxon>
        <taxon>Trypanosomatidae</taxon>
        <taxon>Leishmaniinae</taxon>
        <taxon>Leishmania</taxon>
    </lineage>
</organism>
<dbReference type="AlphaFoldDB" id="E9AG40"/>
<feature type="region of interest" description="Disordered" evidence="1">
    <location>
        <begin position="1920"/>
        <end position="1951"/>
    </location>
</feature>
<feature type="region of interest" description="Disordered" evidence="1">
    <location>
        <begin position="647"/>
        <end position="676"/>
    </location>
</feature>
<feature type="region of interest" description="Disordered" evidence="1">
    <location>
        <begin position="828"/>
        <end position="847"/>
    </location>
</feature>
<feature type="region of interest" description="Disordered" evidence="1">
    <location>
        <begin position="2006"/>
        <end position="2026"/>
    </location>
</feature>
<protein>
    <submittedName>
        <fullName evidence="2">Uncharacterized protein</fullName>
    </submittedName>
</protein>
<feature type="region of interest" description="Disordered" evidence="1">
    <location>
        <begin position="1106"/>
        <end position="1162"/>
    </location>
</feature>
<feature type="region of interest" description="Disordered" evidence="1">
    <location>
        <begin position="472"/>
        <end position="496"/>
    </location>
</feature>
<dbReference type="InParanoid" id="E9AG40"/>
<feature type="compositionally biased region" description="Low complexity" evidence="1">
    <location>
        <begin position="236"/>
        <end position="270"/>
    </location>
</feature>
<feature type="region of interest" description="Disordered" evidence="1">
    <location>
        <begin position="437"/>
        <end position="457"/>
    </location>
</feature>
<feature type="region of interest" description="Disordered" evidence="1">
    <location>
        <begin position="798"/>
        <end position="817"/>
    </location>
</feature>
<feature type="compositionally biased region" description="Low complexity" evidence="1">
    <location>
        <begin position="1185"/>
        <end position="1203"/>
    </location>
</feature>
<dbReference type="eggNOG" id="ENOG502SE2N">
    <property type="taxonomic scope" value="Eukaryota"/>
</dbReference>
<dbReference type="OMA" id="QPWGLEL"/>
<feature type="region of interest" description="Disordered" evidence="1">
    <location>
        <begin position="192"/>
        <end position="280"/>
    </location>
</feature>
<accession>E9AG40</accession>
<feature type="region of interest" description="Disordered" evidence="1">
    <location>
        <begin position="369"/>
        <end position="407"/>
    </location>
</feature>
<keyword evidence="3" id="KW-1185">Reference proteome</keyword>
<feature type="compositionally biased region" description="Low complexity" evidence="1">
    <location>
        <begin position="2006"/>
        <end position="2018"/>
    </location>
</feature>
<reference evidence="2 3" key="1">
    <citation type="journal article" date="2007" name="Nat. Genet.">
        <title>Comparative genomic analysis of three Leishmania species that cause diverse human disease.</title>
        <authorList>
            <person name="Peacock C.S."/>
            <person name="Seeger K."/>
            <person name="Harris D."/>
            <person name="Murphy L."/>
            <person name="Ruiz J.C."/>
            <person name="Quail M.A."/>
            <person name="Peters N."/>
            <person name="Adlem E."/>
            <person name="Tivey A."/>
            <person name="Aslett M."/>
            <person name="Kerhornou A."/>
            <person name="Ivens A."/>
            <person name="Fraser A."/>
            <person name="Rajandream M.A."/>
            <person name="Carver T."/>
            <person name="Norbertczak H."/>
            <person name="Chillingworth T."/>
            <person name="Hance Z."/>
            <person name="Jagels K."/>
            <person name="Moule S."/>
            <person name="Ormond D."/>
            <person name="Rutter S."/>
            <person name="Squares R."/>
            <person name="Whitehead S."/>
            <person name="Rabbinowitsch E."/>
            <person name="Arrowsmith C."/>
            <person name="White B."/>
            <person name="Thurston S."/>
            <person name="Bringaud F."/>
            <person name="Baldauf S.L."/>
            <person name="Faulconbridge A."/>
            <person name="Jeffares D."/>
            <person name="Depledge D.P."/>
            <person name="Oyola S.O."/>
            <person name="Hilley J.D."/>
            <person name="Brito L.O."/>
            <person name="Tosi L.R."/>
            <person name="Barrell B."/>
            <person name="Cruz A.K."/>
            <person name="Mottram J.C."/>
            <person name="Smith D.F."/>
            <person name="Berriman M."/>
        </authorList>
    </citation>
    <scope>NUCLEOTIDE SEQUENCE [LARGE SCALE GENOMIC DNA]</scope>
    <source>
        <strain evidence="2 3">JPCM5</strain>
    </source>
</reference>
<evidence type="ECO:0000313" key="2">
    <source>
        <dbReference type="EMBL" id="CBZ08324.1"/>
    </source>
</evidence>
<dbReference type="GeneID" id="10966147"/>
<feature type="region of interest" description="Disordered" evidence="1">
    <location>
        <begin position="1793"/>
        <end position="1841"/>
    </location>
</feature>
<feature type="region of interest" description="Disordered" evidence="1">
    <location>
        <begin position="49"/>
        <end position="69"/>
    </location>
</feature>
<feature type="compositionally biased region" description="Low complexity" evidence="1">
    <location>
        <begin position="1372"/>
        <end position="1389"/>
    </location>
</feature>
<reference evidence="2 3" key="2">
    <citation type="journal article" date="2011" name="Genome Res.">
        <title>Chromosome and gene copy number variation allow major structural change between species and strains of Leishmania.</title>
        <authorList>
            <person name="Rogers M.B."/>
            <person name="Hilley J.D."/>
            <person name="Dickens N.J."/>
            <person name="Wilkes J."/>
            <person name="Bates P.A."/>
            <person name="Depledge D.P."/>
            <person name="Harris D."/>
            <person name="Her Y."/>
            <person name="Herzyk P."/>
            <person name="Imamura H."/>
            <person name="Otto T.D."/>
            <person name="Sanders M."/>
            <person name="Seeger K."/>
            <person name="Dujardin J.C."/>
            <person name="Berriman M."/>
            <person name="Smith D.F."/>
            <person name="Hertz-Fowler C."/>
            <person name="Mottram J.C."/>
        </authorList>
    </citation>
    <scope>NUCLEOTIDE SEQUENCE [LARGE SCALE GENOMIC DNA]</scope>
    <source>
        <strain evidence="2 3">JPCM5</strain>
    </source>
</reference>
<proteinExistence type="predicted"/>
<feature type="region of interest" description="Disordered" evidence="1">
    <location>
        <begin position="1583"/>
        <end position="1608"/>
    </location>
</feature>
<feature type="region of interest" description="Disordered" evidence="1">
    <location>
        <begin position="1486"/>
        <end position="1538"/>
    </location>
</feature>
<feature type="compositionally biased region" description="Low complexity" evidence="1">
    <location>
        <begin position="2168"/>
        <end position="2188"/>
    </location>
</feature>
<feature type="compositionally biased region" description="Low complexity" evidence="1">
    <location>
        <begin position="373"/>
        <end position="394"/>
    </location>
</feature>
<dbReference type="KEGG" id="lif:LINJ_03_0490"/>
<feature type="compositionally biased region" description="Low complexity" evidence="1">
    <location>
        <begin position="195"/>
        <end position="205"/>
    </location>
</feature>
<feature type="compositionally biased region" description="Low complexity" evidence="1">
    <location>
        <begin position="1153"/>
        <end position="1162"/>
    </location>
</feature>
<gene>
    <name evidence="2" type="ORF">LINJ_03_0490</name>
</gene>
<feature type="region of interest" description="Disordered" evidence="1">
    <location>
        <begin position="863"/>
        <end position="936"/>
    </location>
</feature>
<dbReference type="EMBL" id="FR796435">
    <property type="protein sequence ID" value="CBZ08324.1"/>
    <property type="molecule type" value="Genomic_DNA"/>
</dbReference>
<feature type="region of interest" description="Disordered" evidence="1">
    <location>
        <begin position="2573"/>
        <end position="2594"/>
    </location>
</feature>
<feature type="region of interest" description="Disordered" evidence="1">
    <location>
        <begin position="754"/>
        <end position="784"/>
    </location>
</feature>
<feature type="compositionally biased region" description="Low complexity" evidence="1">
    <location>
        <begin position="914"/>
        <end position="929"/>
    </location>
</feature>
<dbReference type="VEuPathDB" id="TriTrypDB:LINF_030009900"/>
<feature type="region of interest" description="Disordered" evidence="1">
    <location>
        <begin position="2168"/>
        <end position="2194"/>
    </location>
</feature>